<organism evidence="3 4">
    <name type="scientific">Corynebacterium tuberculostearicum</name>
    <dbReference type="NCBI Taxonomy" id="38304"/>
    <lineage>
        <taxon>Bacteria</taxon>
        <taxon>Bacillati</taxon>
        <taxon>Actinomycetota</taxon>
        <taxon>Actinomycetes</taxon>
        <taxon>Mycobacteriales</taxon>
        <taxon>Corynebacteriaceae</taxon>
        <taxon>Corynebacterium</taxon>
    </lineage>
</organism>
<keyword evidence="2" id="KW-1133">Transmembrane helix</keyword>
<feature type="compositionally biased region" description="Basic and acidic residues" evidence="1">
    <location>
        <begin position="16"/>
        <end position="25"/>
    </location>
</feature>
<dbReference type="Proteomes" id="UP001185706">
    <property type="component" value="Unassembled WGS sequence"/>
</dbReference>
<keyword evidence="2" id="KW-0812">Transmembrane</keyword>
<dbReference type="RefSeq" id="WP_296179628.1">
    <property type="nucleotide sequence ID" value="NZ_CP073096.1"/>
</dbReference>
<evidence type="ECO:0000313" key="4">
    <source>
        <dbReference type="Proteomes" id="UP001185706"/>
    </source>
</evidence>
<evidence type="ECO:0000256" key="1">
    <source>
        <dbReference type="SAM" id="MobiDB-lite"/>
    </source>
</evidence>
<dbReference type="AlphaFoldDB" id="A0AAE4SU81"/>
<dbReference type="EMBL" id="JAVBIB010000004">
    <property type="protein sequence ID" value="MDV2418943.1"/>
    <property type="molecule type" value="Genomic_DNA"/>
</dbReference>
<accession>A0AAE4SU81</accession>
<reference evidence="3" key="1">
    <citation type="submission" date="2023-08" db="EMBL/GenBank/DDBJ databases">
        <title>Genomic characterization of the C. tuberculostearicum species complex, a ubiquitous member of the human skin microbiome.</title>
        <authorList>
            <person name="Ahmed N."/>
            <person name="Deming C."/>
            <person name="Conlan S."/>
            <person name="Segre J."/>
        </authorList>
    </citation>
    <scope>NUCLEOTIDE SEQUENCE</scope>
    <source>
        <strain evidence="3">CTNIH22</strain>
    </source>
</reference>
<protein>
    <submittedName>
        <fullName evidence="3">SLC13 family permease</fullName>
    </submittedName>
</protein>
<feature type="transmembrane region" description="Helical" evidence="2">
    <location>
        <begin position="226"/>
        <end position="249"/>
    </location>
</feature>
<proteinExistence type="predicted"/>
<comment type="caution">
    <text evidence="3">The sequence shown here is derived from an EMBL/GenBank/DDBJ whole genome shotgun (WGS) entry which is preliminary data.</text>
</comment>
<feature type="transmembrane region" description="Helical" evidence="2">
    <location>
        <begin position="154"/>
        <end position="172"/>
    </location>
</feature>
<gene>
    <name evidence="3" type="ORF">RAE03_03990</name>
</gene>
<name>A0AAE4SU81_9CORY</name>
<keyword evidence="2" id="KW-0472">Membrane</keyword>
<evidence type="ECO:0000313" key="3">
    <source>
        <dbReference type="EMBL" id="MDV2418943.1"/>
    </source>
</evidence>
<evidence type="ECO:0000256" key="2">
    <source>
        <dbReference type="SAM" id="Phobius"/>
    </source>
</evidence>
<feature type="transmembrane region" description="Helical" evidence="2">
    <location>
        <begin position="119"/>
        <end position="142"/>
    </location>
</feature>
<feature type="region of interest" description="Disordered" evidence="1">
    <location>
        <begin position="1"/>
        <end position="36"/>
    </location>
</feature>
<sequence>MTTLLSHPSFTAGPVDQHRGPDDVRPTPAQDQPSKPKKLFRRALQTLAALAAAAGAWAAVTPLGGNAPFVATVFPLAEWAWMATKINDTFVALAATVALVVGDALTAEDFFAPLGASLTWLLIGAFVLAAAVTQTGLAVRIAARACTHAVTPRVLVHTVAALAAATAFAVPATSGRAALLLPVFGALATTVAQTQPWLTKVLALLIPTTVQVLTTSGEDPITFTQWLIWGVPYAAIMTVMSAEVILFSFTTPAQRAQPLELDLAEHFKGLDCQPCVLHNGRRRETLIEFLCFCWVTRELHVRESPFFNCSSIS</sequence>
<feature type="transmembrane region" description="Helical" evidence="2">
    <location>
        <begin position="90"/>
        <end position="107"/>
    </location>
</feature>